<accession>A0ABU3CFN7</accession>
<dbReference type="EMBL" id="JAVRHQ010000036">
    <property type="protein sequence ID" value="MDT0644815.1"/>
    <property type="molecule type" value="Genomic_DNA"/>
</dbReference>
<protein>
    <submittedName>
        <fullName evidence="2">Cupin domain-containing protein</fullName>
    </submittedName>
</protein>
<reference evidence="2 3" key="1">
    <citation type="submission" date="2023-09" db="EMBL/GenBank/DDBJ databases">
        <authorList>
            <person name="Rey-Velasco X."/>
        </authorList>
    </citation>
    <scope>NUCLEOTIDE SEQUENCE [LARGE SCALE GENOMIC DNA]</scope>
    <source>
        <strain evidence="2 3">F363</strain>
    </source>
</reference>
<dbReference type="SUPFAM" id="SSF51182">
    <property type="entry name" value="RmlC-like cupins"/>
    <property type="match status" value="1"/>
</dbReference>
<sequence>MDFANKVEQSEAIILLEKSDREFISLFKKELLSVEIYKPNRIDKQTPHDRDEFYLIISGEGKFQLQEDITAFKPGDFIYVPAHADHKFIEFSDNFITWVFFIG</sequence>
<dbReference type="CDD" id="cd02208">
    <property type="entry name" value="cupin_RmlC-like"/>
    <property type="match status" value="1"/>
</dbReference>
<dbReference type="InterPro" id="IPR014710">
    <property type="entry name" value="RmlC-like_jellyroll"/>
</dbReference>
<gene>
    <name evidence="2" type="ORF">RM553_18385</name>
</gene>
<proteinExistence type="predicted"/>
<dbReference type="RefSeq" id="WP_311536430.1">
    <property type="nucleotide sequence ID" value="NZ_JAVRHQ010000036.1"/>
</dbReference>
<dbReference type="Gene3D" id="2.60.120.10">
    <property type="entry name" value="Jelly Rolls"/>
    <property type="match status" value="1"/>
</dbReference>
<dbReference type="Pfam" id="PF07883">
    <property type="entry name" value="Cupin_2"/>
    <property type="match status" value="1"/>
</dbReference>
<evidence type="ECO:0000259" key="1">
    <source>
        <dbReference type="Pfam" id="PF07883"/>
    </source>
</evidence>
<keyword evidence="3" id="KW-1185">Reference proteome</keyword>
<dbReference type="Proteomes" id="UP001262889">
    <property type="component" value="Unassembled WGS sequence"/>
</dbReference>
<dbReference type="InterPro" id="IPR011051">
    <property type="entry name" value="RmlC_Cupin_sf"/>
</dbReference>
<dbReference type="InterPro" id="IPR013096">
    <property type="entry name" value="Cupin_2"/>
</dbReference>
<name>A0ABU3CFN7_9FLAO</name>
<evidence type="ECO:0000313" key="2">
    <source>
        <dbReference type="EMBL" id="MDT0644815.1"/>
    </source>
</evidence>
<organism evidence="2 3">
    <name type="scientific">Autumnicola tepida</name>
    <dbReference type="NCBI Taxonomy" id="3075595"/>
    <lineage>
        <taxon>Bacteria</taxon>
        <taxon>Pseudomonadati</taxon>
        <taxon>Bacteroidota</taxon>
        <taxon>Flavobacteriia</taxon>
        <taxon>Flavobacteriales</taxon>
        <taxon>Flavobacteriaceae</taxon>
        <taxon>Autumnicola</taxon>
    </lineage>
</organism>
<evidence type="ECO:0000313" key="3">
    <source>
        <dbReference type="Proteomes" id="UP001262889"/>
    </source>
</evidence>
<comment type="caution">
    <text evidence="2">The sequence shown here is derived from an EMBL/GenBank/DDBJ whole genome shotgun (WGS) entry which is preliminary data.</text>
</comment>
<feature type="domain" description="Cupin type-2" evidence="1">
    <location>
        <begin position="35"/>
        <end position="89"/>
    </location>
</feature>